<evidence type="ECO:0000256" key="1">
    <source>
        <dbReference type="ARBA" id="ARBA00023157"/>
    </source>
</evidence>
<dbReference type="SMART" id="SM00020">
    <property type="entry name" value="Tryp_SPc"/>
    <property type="match status" value="1"/>
</dbReference>
<accession>A0A8R1V546</accession>
<dbReference type="InterPro" id="IPR033116">
    <property type="entry name" value="TRYPSIN_SER"/>
</dbReference>
<organism evidence="5 6">
    <name type="scientific">Pristionchus pacificus</name>
    <name type="common">Parasitic nematode worm</name>
    <dbReference type="NCBI Taxonomy" id="54126"/>
    <lineage>
        <taxon>Eukaryota</taxon>
        <taxon>Metazoa</taxon>
        <taxon>Ecdysozoa</taxon>
        <taxon>Nematoda</taxon>
        <taxon>Chromadorea</taxon>
        <taxon>Rhabditida</taxon>
        <taxon>Rhabditina</taxon>
        <taxon>Diplogasteromorpha</taxon>
        <taxon>Diplogasteroidea</taxon>
        <taxon>Neodiplogasteridae</taxon>
        <taxon>Pristionchus</taxon>
    </lineage>
</organism>
<keyword evidence="2" id="KW-0645">Protease</keyword>
<dbReference type="InterPro" id="IPR001254">
    <property type="entry name" value="Trypsin_dom"/>
</dbReference>
<keyword evidence="2" id="KW-0720">Serine protease</keyword>
<dbReference type="AlphaFoldDB" id="A0A8R1V546"/>
<dbReference type="GO" id="GO:0005615">
    <property type="term" value="C:extracellular space"/>
    <property type="evidence" value="ECO:0000318"/>
    <property type="project" value="GO_Central"/>
</dbReference>
<sequence>MIYLLLTLPLLISPQEYGSRMHLDGNTYTGGLNYFTQQGRSIGGIETKPHAWPWMVQLVKWYGHTCGGSLIDRSFVVTAAHCVDDVSPSQLKIYTGGHNSETGQEHKVLNISVHPLYHVIVSMSYDFAIIKISPSVTFNETIQPISLPLLPPLNNQMCVVAGWGRTSERGRSSTVLREIRVPIIPTYECNNFFHYAGSIDPVSMLCAGIMRGGIGSCYGDSGGPLMCERAGKWELQGVVLWARKGCARPDYPTVYARVLSAIPFIKFSMFRLR</sequence>
<reference evidence="5" key="2">
    <citation type="submission" date="2022-06" db="UniProtKB">
        <authorList>
            <consortium name="EnsemblMetazoa"/>
        </authorList>
    </citation>
    <scope>IDENTIFICATION</scope>
    <source>
        <strain evidence="5">PS312</strain>
    </source>
</reference>
<evidence type="ECO:0000313" key="5">
    <source>
        <dbReference type="EnsemblMetazoa" id="PPA47264.1"/>
    </source>
</evidence>
<dbReference type="InterPro" id="IPR043504">
    <property type="entry name" value="Peptidase_S1_PA_chymotrypsin"/>
</dbReference>
<name>A0A8R1V546_PRIPA</name>
<dbReference type="PROSITE" id="PS50240">
    <property type="entry name" value="TRYPSIN_DOM"/>
    <property type="match status" value="1"/>
</dbReference>
<keyword evidence="2" id="KW-0378">Hydrolase</keyword>
<feature type="domain" description="Peptidase S1" evidence="4">
    <location>
        <begin position="41"/>
        <end position="270"/>
    </location>
</feature>
<evidence type="ECO:0000256" key="3">
    <source>
        <dbReference type="SAM" id="SignalP"/>
    </source>
</evidence>
<dbReference type="GO" id="GO:0006508">
    <property type="term" value="P:proteolysis"/>
    <property type="evidence" value="ECO:0000318"/>
    <property type="project" value="GO_Central"/>
</dbReference>
<evidence type="ECO:0000313" key="6">
    <source>
        <dbReference type="Proteomes" id="UP000005239"/>
    </source>
</evidence>
<dbReference type="InterPro" id="IPR018114">
    <property type="entry name" value="TRYPSIN_HIS"/>
</dbReference>
<dbReference type="GO" id="GO:0004252">
    <property type="term" value="F:serine-type endopeptidase activity"/>
    <property type="evidence" value="ECO:0000318"/>
    <property type="project" value="GO_Central"/>
</dbReference>
<dbReference type="Proteomes" id="UP000005239">
    <property type="component" value="Unassembled WGS sequence"/>
</dbReference>
<dbReference type="CDD" id="cd00190">
    <property type="entry name" value="Tryp_SPc"/>
    <property type="match status" value="1"/>
</dbReference>
<dbReference type="PROSITE" id="PS00134">
    <property type="entry name" value="TRYPSIN_HIS"/>
    <property type="match status" value="1"/>
</dbReference>
<dbReference type="InterPro" id="IPR001314">
    <property type="entry name" value="Peptidase_S1A"/>
</dbReference>
<keyword evidence="3" id="KW-0732">Signal</keyword>
<evidence type="ECO:0000256" key="2">
    <source>
        <dbReference type="RuleBase" id="RU363034"/>
    </source>
</evidence>
<dbReference type="FunFam" id="2.40.10.10:FF:000455">
    <property type="match status" value="1"/>
</dbReference>
<protein>
    <recommendedName>
        <fullName evidence="4">Peptidase S1 domain-containing protein</fullName>
    </recommendedName>
</protein>
<reference evidence="6" key="1">
    <citation type="journal article" date="2008" name="Nat. Genet.">
        <title>The Pristionchus pacificus genome provides a unique perspective on nematode lifestyle and parasitism.</title>
        <authorList>
            <person name="Dieterich C."/>
            <person name="Clifton S.W."/>
            <person name="Schuster L.N."/>
            <person name="Chinwalla A."/>
            <person name="Delehaunty K."/>
            <person name="Dinkelacker I."/>
            <person name="Fulton L."/>
            <person name="Fulton R."/>
            <person name="Godfrey J."/>
            <person name="Minx P."/>
            <person name="Mitreva M."/>
            <person name="Roeseler W."/>
            <person name="Tian H."/>
            <person name="Witte H."/>
            <person name="Yang S.P."/>
            <person name="Wilson R.K."/>
            <person name="Sommer R.J."/>
        </authorList>
    </citation>
    <scope>NUCLEOTIDE SEQUENCE [LARGE SCALE GENOMIC DNA]</scope>
    <source>
        <strain evidence="6">PS312</strain>
    </source>
</reference>
<dbReference type="Pfam" id="PF00089">
    <property type="entry name" value="Trypsin"/>
    <property type="match status" value="1"/>
</dbReference>
<dbReference type="PANTHER" id="PTHR24252:SF7">
    <property type="entry name" value="HYALIN"/>
    <property type="match status" value="1"/>
</dbReference>
<evidence type="ECO:0000259" key="4">
    <source>
        <dbReference type="PROSITE" id="PS50240"/>
    </source>
</evidence>
<dbReference type="SUPFAM" id="SSF50494">
    <property type="entry name" value="Trypsin-like serine proteases"/>
    <property type="match status" value="1"/>
</dbReference>
<dbReference type="PROSITE" id="PS00135">
    <property type="entry name" value="TRYPSIN_SER"/>
    <property type="match status" value="1"/>
</dbReference>
<dbReference type="Gene3D" id="2.40.10.10">
    <property type="entry name" value="Trypsin-like serine proteases"/>
    <property type="match status" value="1"/>
</dbReference>
<keyword evidence="1" id="KW-1015">Disulfide bond</keyword>
<dbReference type="PANTHER" id="PTHR24252">
    <property type="entry name" value="ACROSIN-RELATED"/>
    <property type="match status" value="1"/>
</dbReference>
<gene>
    <name evidence="5" type="primary">WBGene00305155</name>
</gene>
<dbReference type="PRINTS" id="PR00722">
    <property type="entry name" value="CHYMOTRYPSIN"/>
</dbReference>
<dbReference type="InterPro" id="IPR009003">
    <property type="entry name" value="Peptidase_S1_PA"/>
</dbReference>
<keyword evidence="6" id="KW-1185">Reference proteome</keyword>
<feature type="chain" id="PRO_5035919531" description="Peptidase S1 domain-containing protein" evidence="3">
    <location>
        <begin position="19"/>
        <end position="273"/>
    </location>
</feature>
<proteinExistence type="predicted"/>
<feature type="signal peptide" evidence="3">
    <location>
        <begin position="1"/>
        <end position="18"/>
    </location>
</feature>
<dbReference type="EnsemblMetazoa" id="PPA47264.1">
    <property type="protein sequence ID" value="PPA47264.1"/>
    <property type="gene ID" value="WBGene00305155"/>
</dbReference>